<protein>
    <submittedName>
        <fullName evidence="5">DUF697 domain-containing protein</fullName>
    </submittedName>
</protein>
<organism evidence="5 6">
    <name type="scientific">Zarconia navalis LEGE 11467</name>
    <dbReference type="NCBI Taxonomy" id="1828826"/>
    <lineage>
        <taxon>Bacteria</taxon>
        <taxon>Bacillati</taxon>
        <taxon>Cyanobacteriota</taxon>
        <taxon>Cyanophyceae</taxon>
        <taxon>Oscillatoriophycideae</taxon>
        <taxon>Oscillatoriales</taxon>
        <taxon>Oscillatoriales incertae sedis</taxon>
        <taxon>Zarconia</taxon>
        <taxon>Zarconia navalis</taxon>
    </lineage>
</organism>
<keyword evidence="4" id="KW-0472">Membrane</keyword>
<reference evidence="5" key="1">
    <citation type="submission" date="2020-10" db="EMBL/GenBank/DDBJ databases">
        <authorList>
            <person name="Castelo-Branco R."/>
            <person name="Eusebio N."/>
            <person name="Adriana R."/>
            <person name="Vieira A."/>
            <person name="Brugerolle De Fraissinette N."/>
            <person name="Rezende De Castro R."/>
            <person name="Schneider M.P."/>
            <person name="Vasconcelos V."/>
            <person name="Leao P.N."/>
        </authorList>
    </citation>
    <scope>NUCLEOTIDE SEQUENCE</scope>
    <source>
        <strain evidence="5">LEGE 11467</strain>
    </source>
</reference>
<evidence type="ECO:0000256" key="1">
    <source>
        <dbReference type="ARBA" id="ARBA00004141"/>
    </source>
</evidence>
<keyword evidence="6" id="KW-1185">Reference proteome</keyword>
<proteinExistence type="predicted"/>
<dbReference type="AlphaFoldDB" id="A0A928W0E6"/>
<evidence type="ECO:0000256" key="4">
    <source>
        <dbReference type="ARBA" id="ARBA00023136"/>
    </source>
</evidence>
<comment type="subcellular location">
    <subcellularLocation>
        <location evidence="1">Membrane</location>
        <topology evidence="1">Multi-pass membrane protein</topology>
    </subcellularLocation>
</comment>
<evidence type="ECO:0000313" key="6">
    <source>
        <dbReference type="Proteomes" id="UP000621799"/>
    </source>
</evidence>
<evidence type="ECO:0000313" key="5">
    <source>
        <dbReference type="EMBL" id="MBE9042197.1"/>
    </source>
</evidence>
<comment type="caution">
    <text evidence="5">The sequence shown here is derived from an EMBL/GenBank/DDBJ whole genome shotgun (WGS) entry which is preliminary data.</text>
</comment>
<sequence>MAGKLQRPILVGGIGLSAMLALWEGLDRTTGDRGEWGILGAIAVGTGAWLLRPRAPELDLSPIPIVVDRTAVDKAIAKTQATLDGFVAETDKLETPHPEATASIFTFAEALDRLKSSLDRTEMQIAVVGGKSTGKTSVGKVLESAWEKGELKCKFVETPFGSEETTSLPTDLNADLVLFLVTGDITAPEFQAIEQLRAAGYKTLLVWNKEDQCPTDDRAGLLQQLQSRMQGLVDAENVVAIAASPAPVKVRKHQADESVKERLEAQTPQIEPLTQRLESILVGQEMQKLVFASTLRQAKALQGNIKQQLNQLRRDRALPIMTQYQWIAAAAALANPVPALDLLATGAVSGQLVMDLGEIYQQKFSLEQAKVTAASLGGLMVKLGLVELSTQTISAMLKTNAVTYLAGGAVQGISAAYLTRIVGLSLIEYFQQQDVAIDGEKGLNLEKLTQIVQGVFQENQRTAFVRSFVTQALDRLSPKLKPNPNSEIAASH</sequence>
<dbReference type="GO" id="GO:0016020">
    <property type="term" value="C:membrane"/>
    <property type="evidence" value="ECO:0007669"/>
    <property type="project" value="UniProtKB-SubCell"/>
</dbReference>
<dbReference type="EMBL" id="JADEXN010000314">
    <property type="protein sequence ID" value="MBE9042197.1"/>
    <property type="molecule type" value="Genomic_DNA"/>
</dbReference>
<gene>
    <name evidence="5" type="ORF">IQ235_15570</name>
</gene>
<dbReference type="SUPFAM" id="SSF52540">
    <property type="entry name" value="P-loop containing nucleoside triphosphate hydrolases"/>
    <property type="match status" value="1"/>
</dbReference>
<evidence type="ECO:0000256" key="2">
    <source>
        <dbReference type="ARBA" id="ARBA00022692"/>
    </source>
</evidence>
<evidence type="ECO:0000256" key="3">
    <source>
        <dbReference type="ARBA" id="ARBA00022989"/>
    </source>
</evidence>
<dbReference type="Gene3D" id="3.40.50.300">
    <property type="entry name" value="P-loop containing nucleotide triphosphate hydrolases"/>
    <property type="match status" value="1"/>
</dbReference>
<dbReference type="RefSeq" id="WP_264322371.1">
    <property type="nucleotide sequence ID" value="NZ_JADEXN010000314.1"/>
</dbReference>
<keyword evidence="3" id="KW-1133">Transmembrane helix</keyword>
<name>A0A928W0E6_9CYAN</name>
<dbReference type="Pfam" id="PF05128">
    <property type="entry name" value="DUF697"/>
    <property type="match status" value="1"/>
</dbReference>
<dbReference type="Proteomes" id="UP000621799">
    <property type="component" value="Unassembled WGS sequence"/>
</dbReference>
<keyword evidence="2" id="KW-0812">Transmembrane</keyword>
<dbReference type="InterPro" id="IPR021147">
    <property type="entry name" value="DUF697"/>
</dbReference>
<accession>A0A928W0E6</accession>
<dbReference type="InterPro" id="IPR027417">
    <property type="entry name" value="P-loop_NTPase"/>
</dbReference>